<gene>
    <name evidence="1" type="ORF">PsorP6_008084</name>
</gene>
<proteinExistence type="predicted"/>
<sequence>MFIQTEREVKISRALCVGRKHNAHRMSRSGIDGGAVWREEIARGITNCSLVLSILCHGYSKSEWCLKELALAKMLRKPLLGLIVEEDHPAAMASLEPLLPYRHRIRFNDFIVAKRDEIRAPLCLRLTTQRLPDDGKGSVLG</sequence>
<comment type="caution">
    <text evidence="1">The sequence shown here is derived from an EMBL/GenBank/DDBJ whole genome shotgun (WGS) entry which is preliminary data.</text>
</comment>
<accession>A0ACC0W9U6</accession>
<protein>
    <submittedName>
        <fullName evidence="1">Uncharacterized protein</fullName>
    </submittedName>
</protein>
<evidence type="ECO:0000313" key="1">
    <source>
        <dbReference type="EMBL" id="KAI9915534.1"/>
    </source>
</evidence>
<keyword evidence="2" id="KW-1185">Reference proteome</keyword>
<name>A0ACC0W9U6_9STRA</name>
<dbReference type="Proteomes" id="UP001163321">
    <property type="component" value="Chromosome 3"/>
</dbReference>
<reference evidence="1 2" key="1">
    <citation type="journal article" date="2022" name="bioRxiv">
        <title>The genome of the oomycete Peronosclerospora sorghi, a cosmopolitan pathogen of maize and sorghum, is inflated with dispersed pseudogenes.</title>
        <authorList>
            <person name="Fletcher K."/>
            <person name="Martin F."/>
            <person name="Isakeit T."/>
            <person name="Cavanaugh K."/>
            <person name="Magill C."/>
            <person name="Michelmore R."/>
        </authorList>
    </citation>
    <scope>NUCLEOTIDE SEQUENCE [LARGE SCALE GENOMIC DNA]</scope>
    <source>
        <strain evidence="1">P6</strain>
    </source>
</reference>
<organism evidence="1 2">
    <name type="scientific">Peronosclerospora sorghi</name>
    <dbReference type="NCBI Taxonomy" id="230839"/>
    <lineage>
        <taxon>Eukaryota</taxon>
        <taxon>Sar</taxon>
        <taxon>Stramenopiles</taxon>
        <taxon>Oomycota</taxon>
        <taxon>Peronosporomycetes</taxon>
        <taxon>Peronosporales</taxon>
        <taxon>Peronosporaceae</taxon>
        <taxon>Peronosclerospora</taxon>
    </lineage>
</organism>
<dbReference type="EMBL" id="CM047582">
    <property type="protein sequence ID" value="KAI9915534.1"/>
    <property type="molecule type" value="Genomic_DNA"/>
</dbReference>
<evidence type="ECO:0000313" key="2">
    <source>
        <dbReference type="Proteomes" id="UP001163321"/>
    </source>
</evidence>